<keyword evidence="1" id="KW-0732">Signal</keyword>
<dbReference type="InterPro" id="IPR001320">
    <property type="entry name" value="Iontro_rcpt_C"/>
</dbReference>
<name>A0A1H8H4T7_9BACL</name>
<dbReference type="STRING" id="1173111.SAMN05444955_11333"/>
<dbReference type="Proteomes" id="UP000199695">
    <property type="component" value="Unassembled WGS sequence"/>
</dbReference>
<gene>
    <name evidence="4" type="ORF">SAMN05444955_11333</name>
</gene>
<dbReference type="GO" id="GO:0016836">
    <property type="term" value="F:hydro-lyase activity"/>
    <property type="evidence" value="ECO:0007669"/>
    <property type="project" value="InterPro"/>
</dbReference>
<dbReference type="PANTHER" id="PTHR35936">
    <property type="entry name" value="MEMBRANE-BOUND LYTIC MUREIN TRANSGLYCOSYLASE F"/>
    <property type="match status" value="1"/>
</dbReference>
<dbReference type="SMART" id="SM00062">
    <property type="entry name" value="PBPb"/>
    <property type="match status" value="1"/>
</dbReference>
<feature type="domain" description="Solute-binding protein family 3/N-terminal" evidence="2">
    <location>
        <begin position="58"/>
        <end position="281"/>
    </location>
</feature>
<dbReference type="PANTHER" id="PTHR35936:SF19">
    <property type="entry name" value="AMINO-ACID-BINDING PROTEIN YXEM-RELATED"/>
    <property type="match status" value="1"/>
</dbReference>
<keyword evidence="5" id="KW-1185">Reference proteome</keyword>
<accession>A0A1H8H4T7</accession>
<dbReference type="OrthoDB" id="8613538at2"/>
<evidence type="ECO:0000313" key="4">
    <source>
        <dbReference type="EMBL" id="SEN51020.1"/>
    </source>
</evidence>
<evidence type="ECO:0000256" key="1">
    <source>
        <dbReference type="ARBA" id="ARBA00022729"/>
    </source>
</evidence>
<dbReference type="GO" id="GO:0016020">
    <property type="term" value="C:membrane"/>
    <property type="evidence" value="ECO:0007669"/>
    <property type="project" value="InterPro"/>
</dbReference>
<dbReference type="InterPro" id="IPR001638">
    <property type="entry name" value="Solute-binding_3/MltF_N"/>
</dbReference>
<organism evidence="4 5">
    <name type="scientific">Lihuaxuella thermophila</name>
    <dbReference type="NCBI Taxonomy" id="1173111"/>
    <lineage>
        <taxon>Bacteria</taxon>
        <taxon>Bacillati</taxon>
        <taxon>Bacillota</taxon>
        <taxon>Bacilli</taxon>
        <taxon>Bacillales</taxon>
        <taxon>Thermoactinomycetaceae</taxon>
        <taxon>Lihuaxuella</taxon>
    </lineage>
</organism>
<dbReference type="SMART" id="SM00079">
    <property type="entry name" value="PBPe"/>
    <property type="match status" value="1"/>
</dbReference>
<sequence length="281" mass="32387">MSRRFSSLLVSVMLLTAGFFAGVFFGLNSEAAVADQPAKSRWDHPVKSRLDKILKEGKIRIGTTGDYKPFTYWNPETKQYEGYDIDAAKMLAGSLGVEVEFVRTSWPTLMSDLQEDRFDLAMGGISRNLERQKRAHFSAPYIRDGKSPLIRKEDKERFKSLQDIDQPSVKIAVNPGGTNEKFVRENIKHAQVTIIENNLDIPKLVAEGKFDVMITDSVEARFYAKQDERLYAALADRPFTVHEKGYLMHRGDLDFQNWVNLWVEEMKLQGKFRELERKWIE</sequence>
<evidence type="ECO:0000259" key="2">
    <source>
        <dbReference type="SMART" id="SM00062"/>
    </source>
</evidence>
<dbReference type="Pfam" id="PF00497">
    <property type="entry name" value="SBP_bac_3"/>
    <property type="match status" value="1"/>
</dbReference>
<evidence type="ECO:0000313" key="5">
    <source>
        <dbReference type="Proteomes" id="UP000199695"/>
    </source>
</evidence>
<reference evidence="4 5" key="1">
    <citation type="submission" date="2016-10" db="EMBL/GenBank/DDBJ databases">
        <authorList>
            <person name="de Groot N.N."/>
        </authorList>
    </citation>
    <scope>NUCLEOTIDE SEQUENCE [LARGE SCALE GENOMIC DNA]</scope>
    <source>
        <strain evidence="4 5">DSM 46701</strain>
    </source>
</reference>
<protein>
    <submittedName>
        <fullName evidence="4">Cyclohexadienyl dehydratase</fullName>
    </submittedName>
</protein>
<dbReference type="EMBL" id="FOCQ01000013">
    <property type="protein sequence ID" value="SEN51020.1"/>
    <property type="molecule type" value="Genomic_DNA"/>
</dbReference>
<dbReference type="RefSeq" id="WP_089970593.1">
    <property type="nucleotide sequence ID" value="NZ_FOCQ01000013.1"/>
</dbReference>
<proteinExistence type="predicted"/>
<dbReference type="AlphaFoldDB" id="A0A1H8H4T7"/>
<dbReference type="GO" id="GO:0015276">
    <property type="term" value="F:ligand-gated monoatomic ion channel activity"/>
    <property type="evidence" value="ECO:0007669"/>
    <property type="project" value="InterPro"/>
</dbReference>
<dbReference type="SUPFAM" id="SSF53850">
    <property type="entry name" value="Periplasmic binding protein-like II"/>
    <property type="match status" value="1"/>
</dbReference>
<dbReference type="Gene3D" id="3.40.190.10">
    <property type="entry name" value="Periplasmic binding protein-like II"/>
    <property type="match status" value="2"/>
</dbReference>
<dbReference type="InterPro" id="IPR037298">
    <property type="entry name" value="PheC_PBP2"/>
</dbReference>
<evidence type="ECO:0000259" key="3">
    <source>
        <dbReference type="SMART" id="SM00079"/>
    </source>
</evidence>
<feature type="domain" description="Ionotropic glutamate receptor C-terminal" evidence="3">
    <location>
        <begin position="58"/>
        <end position="281"/>
    </location>
</feature>
<dbReference type="CDD" id="cd01069">
    <property type="entry name" value="PBP2_PheC"/>
    <property type="match status" value="1"/>
</dbReference>